<evidence type="ECO:0000259" key="2">
    <source>
        <dbReference type="PROSITE" id="PS50076"/>
    </source>
</evidence>
<dbReference type="SMART" id="SM00271">
    <property type="entry name" value="DnaJ"/>
    <property type="match status" value="1"/>
</dbReference>
<evidence type="ECO:0000313" key="4">
    <source>
        <dbReference type="Proteomes" id="UP000654075"/>
    </source>
</evidence>
<dbReference type="OrthoDB" id="442087at2759"/>
<evidence type="ECO:0000256" key="1">
    <source>
        <dbReference type="SAM" id="MobiDB-lite"/>
    </source>
</evidence>
<comment type="caution">
    <text evidence="3">The sequence shown here is derived from an EMBL/GenBank/DDBJ whole genome shotgun (WGS) entry which is preliminary data.</text>
</comment>
<accession>A0A813FMX6</accession>
<dbReference type="GO" id="GO:0005737">
    <property type="term" value="C:cytoplasm"/>
    <property type="evidence" value="ECO:0007669"/>
    <property type="project" value="TreeGrafter"/>
</dbReference>
<dbReference type="InterPro" id="IPR001623">
    <property type="entry name" value="DnaJ_domain"/>
</dbReference>
<dbReference type="GO" id="GO:0051082">
    <property type="term" value="F:unfolded protein binding"/>
    <property type="evidence" value="ECO:0007669"/>
    <property type="project" value="TreeGrafter"/>
</dbReference>
<dbReference type="CDD" id="cd06257">
    <property type="entry name" value="DnaJ"/>
    <property type="match status" value="1"/>
</dbReference>
<organism evidence="3 4">
    <name type="scientific">Polarella glacialis</name>
    <name type="common">Dinoflagellate</name>
    <dbReference type="NCBI Taxonomy" id="89957"/>
    <lineage>
        <taxon>Eukaryota</taxon>
        <taxon>Sar</taxon>
        <taxon>Alveolata</taxon>
        <taxon>Dinophyceae</taxon>
        <taxon>Suessiales</taxon>
        <taxon>Suessiaceae</taxon>
        <taxon>Polarella</taxon>
    </lineage>
</organism>
<dbReference type="PRINTS" id="PR00625">
    <property type="entry name" value="JDOMAIN"/>
</dbReference>
<feature type="region of interest" description="Disordered" evidence="1">
    <location>
        <begin position="109"/>
        <end position="162"/>
    </location>
</feature>
<dbReference type="GO" id="GO:0044183">
    <property type="term" value="F:protein folding chaperone"/>
    <property type="evidence" value="ECO:0007669"/>
    <property type="project" value="TreeGrafter"/>
</dbReference>
<dbReference type="GO" id="GO:0005634">
    <property type="term" value="C:nucleus"/>
    <property type="evidence" value="ECO:0007669"/>
    <property type="project" value="TreeGrafter"/>
</dbReference>
<dbReference type="PROSITE" id="PS00636">
    <property type="entry name" value="DNAJ_1"/>
    <property type="match status" value="1"/>
</dbReference>
<dbReference type="GO" id="GO:0051087">
    <property type="term" value="F:protein-folding chaperone binding"/>
    <property type="evidence" value="ECO:0007669"/>
    <property type="project" value="TreeGrafter"/>
</dbReference>
<dbReference type="Proteomes" id="UP000654075">
    <property type="component" value="Unassembled WGS sequence"/>
</dbReference>
<dbReference type="Gene3D" id="1.10.287.110">
    <property type="entry name" value="DnaJ domain"/>
    <property type="match status" value="1"/>
</dbReference>
<dbReference type="InterPro" id="IPR018253">
    <property type="entry name" value="DnaJ_domain_CS"/>
</dbReference>
<sequence>MRDDYYELLGLNNGATSKEVTKAFRKASLRLHPDKVINSSDAHKNWARDAFDAVKEAYEILSDPKARRKYDVRASWMASHSDQILPAELAPNDPATAWPFAGGPGGLSSLVGSQASNRCSAEPSRAATTGQPRRRPNHRSSSQSAASLQPRARTAAYGNRSLGGLPSASIPTTWFVGGRGCPQPLHCFGFGVHPATPATPLGGQASPQRKRVAFKNSCAFPADAEFSLRSPATPSMSLRPFSNTG</sequence>
<dbReference type="PANTHER" id="PTHR43948:SF23">
    <property type="entry name" value="DNAJ DOMAIN PROTEIN (AFU_ORTHOLOGUE AFUA_1G15460)"/>
    <property type="match status" value="1"/>
</dbReference>
<dbReference type="PROSITE" id="PS50076">
    <property type="entry name" value="DNAJ_2"/>
    <property type="match status" value="1"/>
</dbReference>
<dbReference type="PANTHER" id="PTHR43948">
    <property type="entry name" value="DNAJ HOMOLOG SUBFAMILY B"/>
    <property type="match status" value="1"/>
</dbReference>
<keyword evidence="4" id="KW-1185">Reference proteome</keyword>
<dbReference type="Pfam" id="PF00226">
    <property type="entry name" value="DnaJ"/>
    <property type="match status" value="1"/>
</dbReference>
<evidence type="ECO:0000313" key="3">
    <source>
        <dbReference type="EMBL" id="CAE8614148.1"/>
    </source>
</evidence>
<reference evidence="3" key="1">
    <citation type="submission" date="2021-02" db="EMBL/GenBank/DDBJ databases">
        <authorList>
            <person name="Dougan E. K."/>
            <person name="Rhodes N."/>
            <person name="Thang M."/>
            <person name="Chan C."/>
        </authorList>
    </citation>
    <scope>NUCLEOTIDE SEQUENCE</scope>
</reference>
<gene>
    <name evidence="3" type="ORF">PGLA1383_LOCUS31881</name>
</gene>
<feature type="domain" description="J" evidence="2">
    <location>
        <begin position="4"/>
        <end position="74"/>
    </location>
</feature>
<protein>
    <recommendedName>
        <fullName evidence="2">J domain-containing protein</fullName>
    </recommendedName>
</protein>
<name>A0A813FMX6_POLGL</name>
<proteinExistence type="predicted"/>
<dbReference type="SUPFAM" id="SSF46565">
    <property type="entry name" value="Chaperone J-domain"/>
    <property type="match status" value="1"/>
</dbReference>
<dbReference type="AlphaFoldDB" id="A0A813FMX6"/>
<dbReference type="EMBL" id="CAJNNV010025371">
    <property type="protein sequence ID" value="CAE8614148.1"/>
    <property type="molecule type" value="Genomic_DNA"/>
</dbReference>
<dbReference type="InterPro" id="IPR036869">
    <property type="entry name" value="J_dom_sf"/>
</dbReference>